<evidence type="ECO:0000313" key="3">
    <source>
        <dbReference type="Proteomes" id="UP001500752"/>
    </source>
</evidence>
<keyword evidence="1" id="KW-1133">Transmembrane helix</keyword>
<gene>
    <name evidence="2" type="ORF">GCM10023081_01190</name>
</gene>
<evidence type="ECO:0000313" key="2">
    <source>
        <dbReference type="EMBL" id="GAA3666152.1"/>
    </source>
</evidence>
<keyword evidence="1" id="KW-0812">Transmembrane</keyword>
<sequence length="161" mass="16974">MGAIGLNGAASKAANTTERTLLSSYGWKKWAPVQAAAFGAHLASLGPILVDNKARYAGQEGVMRWTWIKAGVTVTGAALTLYAGLLGRKVGQLAEEGAEGATEPGPSSSPELAKAQNQLKFLQWIIPVFAGAVVVLGAWHGEMQRPKNVKLGFLQRLHLVA</sequence>
<dbReference type="EMBL" id="BAABEO010000001">
    <property type="protein sequence ID" value="GAA3666152.1"/>
    <property type="molecule type" value="Genomic_DNA"/>
</dbReference>
<protein>
    <submittedName>
        <fullName evidence="2">Uncharacterized protein</fullName>
    </submittedName>
</protein>
<accession>A0ABP7BPT8</accession>
<name>A0ABP7BPT8_9MICC</name>
<organism evidence="2 3">
    <name type="scientific">Arthrobacter ginkgonis</name>
    <dbReference type="NCBI Taxonomy" id="1630594"/>
    <lineage>
        <taxon>Bacteria</taxon>
        <taxon>Bacillati</taxon>
        <taxon>Actinomycetota</taxon>
        <taxon>Actinomycetes</taxon>
        <taxon>Micrococcales</taxon>
        <taxon>Micrococcaceae</taxon>
        <taxon>Arthrobacter</taxon>
    </lineage>
</organism>
<keyword evidence="3" id="KW-1185">Reference proteome</keyword>
<feature type="transmembrane region" description="Helical" evidence="1">
    <location>
        <begin position="121"/>
        <end position="141"/>
    </location>
</feature>
<keyword evidence="1" id="KW-0472">Membrane</keyword>
<proteinExistence type="predicted"/>
<feature type="transmembrane region" description="Helical" evidence="1">
    <location>
        <begin position="62"/>
        <end position="85"/>
    </location>
</feature>
<feature type="transmembrane region" description="Helical" evidence="1">
    <location>
        <begin position="30"/>
        <end position="50"/>
    </location>
</feature>
<dbReference type="Proteomes" id="UP001500752">
    <property type="component" value="Unassembled WGS sequence"/>
</dbReference>
<evidence type="ECO:0000256" key="1">
    <source>
        <dbReference type="SAM" id="Phobius"/>
    </source>
</evidence>
<comment type="caution">
    <text evidence="2">The sequence shown here is derived from an EMBL/GenBank/DDBJ whole genome shotgun (WGS) entry which is preliminary data.</text>
</comment>
<reference evidence="3" key="1">
    <citation type="journal article" date="2019" name="Int. J. Syst. Evol. Microbiol.">
        <title>The Global Catalogue of Microorganisms (GCM) 10K type strain sequencing project: providing services to taxonomists for standard genome sequencing and annotation.</title>
        <authorList>
            <consortium name="The Broad Institute Genomics Platform"/>
            <consortium name="The Broad Institute Genome Sequencing Center for Infectious Disease"/>
            <person name="Wu L."/>
            <person name="Ma J."/>
        </authorList>
    </citation>
    <scope>NUCLEOTIDE SEQUENCE [LARGE SCALE GENOMIC DNA]</scope>
    <source>
        <strain evidence="3">JCM 30742</strain>
    </source>
</reference>